<dbReference type="Proteomes" id="UP000265520">
    <property type="component" value="Unassembled WGS sequence"/>
</dbReference>
<evidence type="ECO:0000313" key="2">
    <source>
        <dbReference type="Proteomes" id="UP000265520"/>
    </source>
</evidence>
<feature type="non-terminal residue" evidence="1">
    <location>
        <position position="1"/>
    </location>
</feature>
<dbReference type="AlphaFoldDB" id="A0A392PX42"/>
<organism evidence="1 2">
    <name type="scientific">Trifolium medium</name>
    <dbReference type="NCBI Taxonomy" id="97028"/>
    <lineage>
        <taxon>Eukaryota</taxon>
        <taxon>Viridiplantae</taxon>
        <taxon>Streptophyta</taxon>
        <taxon>Embryophyta</taxon>
        <taxon>Tracheophyta</taxon>
        <taxon>Spermatophyta</taxon>
        <taxon>Magnoliopsida</taxon>
        <taxon>eudicotyledons</taxon>
        <taxon>Gunneridae</taxon>
        <taxon>Pentapetalae</taxon>
        <taxon>rosids</taxon>
        <taxon>fabids</taxon>
        <taxon>Fabales</taxon>
        <taxon>Fabaceae</taxon>
        <taxon>Papilionoideae</taxon>
        <taxon>50 kb inversion clade</taxon>
        <taxon>NPAAA clade</taxon>
        <taxon>Hologalegina</taxon>
        <taxon>IRL clade</taxon>
        <taxon>Trifolieae</taxon>
        <taxon>Trifolium</taxon>
    </lineage>
</organism>
<name>A0A392PX42_9FABA</name>
<sequence length="70" mass="7472">FSLSRLASPGEVLARPVSGKTANWCNLASTGELCRLARQCSSPGDAQDPRLASQELRLATARRMVLCLAV</sequence>
<protein>
    <submittedName>
        <fullName evidence="1">Uncharacterized protein</fullName>
    </submittedName>
</protein>
<keyword evidence="2" id="KW-1185">Reference proteome</keyword>
<proteinExistence type="predicted"/>
<dbReference type="EMBL" id="LXQA010096820">
    <property type="protein sequence ID" value="MCI15515.1"/>
    <property type="molecule type" value="Genomic_DNA"/>
</dbReference>
<accession>A0A392PX42</accession>
<comment type="caution">
    <text evidence="1">The sequence shown here is derived from an EMBL/GenBank/DDBJ whole genome shotgun (WGS) entry which is preliminary data.</text>
</comment>
<evidence type="ECO:0000313" key="1">
    <source>
        <dbReference type="EMBL" id="MCI15515.1"/>
    </source>
</evidence>
<reference evidence="1 2" key="1">
    <citation type="journal article" date="2018" name="Front. Plant Sci.">
        <title>Red Clover (Trifolium pratense) and Zigzag Clover (T. medium) - A Picture of Genomic Similarities and Differences.</title>
        <authorList>
            <person name="Dluhosova J."/>
            <person name="Istvanek J."/>
            <person name="Nedelnik J."/>
            <person name="Repkova J."/>
        </authorList>
    </citation>
    <scope>NUCLEOTIDE SEQUENCE [LARGE SCALE GENOMIC DNA]</scope>
    <source>
        <strain evidence="2">cv. 10/8</strain>
        <tissue evidence="1">Leaf</tissue>
    </source>
</reference>